<evidence type="ECO:0000313" key="2">
    <source>
        <dbReference type="Proteomes" id="UP001628281"/>
    </source>
</evidence>
<evidence type="ECO:0000313" key="1">
    <source>
        <dbReference type="EMBL" id="MFL7901593.1"/>
    </source>
</evidence>
<gene>
    <name evidence="1" type="ORF">ACJ41P_10700</name>
</gene>
<accession>A0ABW8V895</accession>
<dbReference type="EMBL" id="JBJLSN010000011">
    <property type="protein sequence ID" value="MFL7901593.1"/>
    <property type="molecule type" value="Genomic_DNA"/>
</dbReference>
<protein>
    <recommendedName>
        <fullName evidence="3">ASCH domain-containing protein</fullName>
    </recommendedName>
</protein>
<dbReference type="RefSeq" id="WP_407824056.1">
    <property type="nucleotide sequence ID" value="NZ_JBJLSN010000011.1"/>
</dbReference>
<dbReference type="Proteomes" id="UP001628281">
    <property type="component" value="Unassembled WGS sequence"/>
</dbReference>
<dbReference type="Pfam" id="PF24203">
    <property type="entry name" value="Phage_ProQ_C_like"/>
    <property type="match status" value="1"/>
</dbReference>
<comment type="caution">
    <text evidence="1">The sequence shown here is derived from an EMBL/GenBank/DDBJ whole genome shotgun (WGS) entry which is preliminary data.</text>
</comment>
<name>A0ABW8V895_9PROT</name>
<evidence type="ECO:0008006" key="3">
    <source>
        <dbReference type="Google" id="ProtNLM"/>
    </source>
</evidence>
<dbReference type="InterPro" id="IPR056982">
    <property type="entry name" value="Phage_ProQ_C-like"/>
</dbReference>
<keyword evidence="2" id="KW-1185">Reference proteome</keyword>
<proteinExistence type="predicted"/>
<reference evidence="1 2" key="1">
    <citation type="submission" date="2024-11" db="EMBL/GenBank/DDBJ databases">
        <title>Draft genome sequences of two bacteria associated to sugarcane roots in Colombia.</title>
        <authorList>
            <person name="Pardo-Diaz S."/>
            <person name="Masmela-Mendoza J."/>
            <person name="Delgadillo-Duran P."/>
            <person name="Bautista E.J."/>
            <person name="Rojas-Tapias D.F."/>
        </authorList>
    </citation>
    <scope>NUCLEOTIDE SEQUENCE [LARGE SCALE GENOMIC DNA]</scope>
    <source>
        <strain evidence="1 2">Ap18</strain>
    </source>
</reference>
<organism evidence="1 2">
    <name type="scientific">Azospirillum argentinense</name>
    <dbReference type="NCBI Taxonomy" id="2970906"/>
    <lineage>
        <taxon>Bacteria</taxon>
        <taxon>Pseudomonadati</taxon>
        <taxon>Pseudomonadota</taxon>
        <taxon>Alphaproteobacteria</taxon>
        <taxon>Rhodospirillales</taxon>
        <taxon>Azospirillaceae</taxon>
        <taxon>Azospirillum</taxon>
    </lineage>
</organism>
<sequence>MAEKLVVGQKLWRAPIDRRDGEPRWVEITHVGRRLATVEQFERIDAHTLVPEICRNGGFVRNRFYRTKEEWEVERERTAIWRTLRDNIDHYPPADISTDAIRRAAALLGITLPDDGVSNG</sequence>